<evidence type="ECO:0000259" key="4">
    <source>
        <dbReference type="PROSITE" id="PS50240"/>
    </source>
</evidence>
<evidence type="ECO:0000256" key="3">
    <source>
        <dbReference type="SAM" id="SignalP"/>
    </source>
</evidence>
<dbReference type="SUPFAM" id="SSF50494">
    <property type="entry name" value="Trypsin-like serine proteases"/>
    <property type="match status" value="1"/>
</dbReference>
<dbReference type="PANTHER" id="PTHR24276">
    <property type="entry name" value="POLYSERASE-RELATED"/>
    <property type="match status" value="1"/>
</dbReference>
<dbReference type="AlphaFoldDB" id="A0A8S1JAL2"/>
<keyword evidence="6" id="KW-1185">Reference proteome</keyword>
<proteinExistence type="inferred from homology"/>
<dbReference type="PRINTS" id="PR00722">
    <property type="entry name" value="CHYMOTRYPSIN"/>
</dbReference>
<dbReference type="PROSITE" id="PS00134">
    <property type="entry name" value="TRYPSIN_HIS"/>
    <property type="match status" value="1"/>
</dbReference>
<keyword evidence="2" id="KW-1015">Disulfide bond</keyword>
<comment type="similarity">
    <text evidence="1">Belongs to the peptidase S1 family.</text>
</comment>
<feature type="signal peptide" evidence="3">
    <location>
        <begin position="1"/>
        <end position="29"/>
    </location>
</feature>
<feature type="chain" id="PRO_5035753218" description="Peptidase S1 domain-containing protein" evidence="3">
    <location>
        <begin position="30"/>
        <end position="296"/>
    </location>
</feature>
<organism evidence="5 6">
    <name type="scientific">Ostreobium quekettii</name>
    <dbReference type="NCBI Taxonomy" id="121088"/>
    <lineage>
        <taxon>Eukaryota</taxon>
        <taxon>Viridiplantae</taxon>
        <taxon>Chlorophyta</taxon>
        <taxon>core chlorophytes</taxon>
        <taxon>Ulvophyceae</taxon>
        <taxon>TCBD clade</taxon>
        <taxon>Bryopsidales</taxon>
        <taxon>Ostreobineae</taxon>
        <taxon>Ostreobiaceae</taxon>
        <taxon>Ostreobium</taxon>
    </lineage>
</organism>
<dbReference type="InterPro" id="IPR001254">
    <property type="entry name" value="Trypsin_dom"/>
</dbReference>
<protein>
    <recommendedName>
        <fullName evidence="4">Peptidase S1 domain-containing protein</fullName>
    </recommendedName>
</protein>
<dbReference type="InterPro" id="IPR018114">
    <property type="entry name" value="TRYPSIN_HIS"/>
</dbReference>
<accession>A0A8S1JAL2</accession>
<dbReference type="OrthoDB" id="10066789at2759"/>
<dbReference type="InterPro" id="IPR050430">
    <property type="entry name" value="Peptidase_S1"/>
</dbReference>
<dbReference type="InterPro" id="IPR001314">
    <property type="entry name" value="Peptidase_S1A"/>
</dbReference>
<dbReference type="GO" id="GO:0006508">
    <property type="term" value="P:proteolysis"/>
    <property type="evidence" value="ECO:0007669"/>
    <property type="project" value="InterPro"/>
</dbReference>
<dbReference type="GO" id="GO:0004252">
    <property type="term" value="F:serine-type endopeptidase activity"/>
    <property type="evidence" value="ECO:0007669"/>
    <property type="project" value="InterPro"/>
</dbReference>
<evidence type="ECO:0000313" key="6">
    <source>
        <dbReference type="Proteomes" id="UP000708148"/>
    </source>
</evidence>
<evidence type="ECO:0000256" key="2">
    <source>
        <dbReference type="ARBA" id="ARBA00023157"/>
    </source>
</evidence>
<feature type="domain" description="Peptidase S1" evidence="4">
    <location>
        <begin position="39"/>
        <end position="290"/>
    </location>
</feature>
<dbReference type="PROSITE" id="PS50240">
    <property type="entry name" value="TRYPSIN_DOM"/>
    <property type="match status" value="1"/>
</dbReference>
<dbReference type="EMBL" id="CAJHUC010002066">
    <property type="protein sequence ID" value="CAD7703104.1"/>
    <property type="molecule type" value="Genomic_DNA"/>
</dbReference>
<dbReference type="Proteomes" id="UP000708148">
    <property type="component" value="Unassembled WGS sequence"/>
</dbReference>
<gene>
    <name evidence="5" type="ORF">OSTQU699_LOCUS8461</name>
</gene>
<dbReference type="Pfam" id="PF00089">
    <property type="entry name" value="Trypsin"/>
    <property type="match status" value="1"/>
</dbReference>
<dbReference type="Gene3D" id="2.40.10.10">
    <property type="entry name" value="Trypsin-like serine proteases"/>
    <property type="match status" value="1"/>
</dbReference>
<evidence type="ECO:0000256" key="1">
    <source>
        <dbReference type="ARBA" id="ARBA00007664"/>
    </source>
</evidence>
<evidence type="ECO:0000313" key="5">
    <source>
        <dbReference type="EMBL" id="CAD7703104.1"/>
    </source>
</evidence>
<dbReference type="InterPro" id="IPR043504">
    <property type="entry name" value="Peptidase_S1_PA_chymotrypsin"/>
</dbReference>
<keyword evidence="3" id="KW-0732">Signal</keyword>
<dbReference type="InterPro" id="IPR009003">
    <property type="entry name" value="Peptidase_S1_PA"/>
</dbReference>
<reference evidence="5" key="1">
    <citation type="submission" date="2020-12" db="EMBL/GenBank/DDBJ databases">
        <authorList>
            <person name="Iha C."/>
        </authorList>
    </citation>
    <scope>NUCLEOTIDE SEQUENCE</scope>
</reference>
<dbReference type="SMART" id="SM00020">
    <property type="entry name" value="Tryp_SPc"/>
    <property type="match status" value="1"/>
</dbReference>
<name>A0A8S1JAL2_9CHLO</name>
<comment type="caution">
    <text evidence="5">The sequence shown here is derived from an EMBL/GenBank/DDBJ whole genome shotgun (WGS) entry which is preliminary data.</text>
</comment>
<sequence>MHKKPLGARHTSVRFWLGAVFASVAFSSASDTADTLFETQGSSPVVQGRLPYVASIERPGSREHVCTGILISPWHVLTAAHCVDPESPYSAAQRPVVRLGAMDADNPHSEAAEVMMAEHSTIHSHWIPHKKQRSQFNIALLKLPQKSKQPPPQILSDEFQLSTGQKLIAAGYGPSGDGPALGDSIFGEMRLELQEFIDGKRCNGKMLWDGSIEDNTICALNSDRKASCVVDSGAPLLLLDAPGYDIESGSPAFDFLIGLNIDGAPCGVPGKPDVYLDMRLHGEWLRQMSREGHDEL</sequence>
<dbReference type="PANTHER" id="PTHR24276:SF98">
    <property type="entry name" value="FI18310P1-RELATED"/>
    <property type="match status" value="1"/>
</dbReference>